<proteinExistence type="predicted"/>
<gene>
    <name evidence="1" type="ORF">AXI58_10050</name>
</gene>
<dbReference type="RefSeq" id="WP_061520669.1">
    <property type="nucleotide sequence ID" value="NZ_JARLZY010000019.1"/>
</dbReference>
<dbReference type="Proteomes" id="UP000075430">
    <property type="component" value="Unassembled WGS sequence"/>
</dbReference>
<evidence type="ECO:0000313" key="2">
    <source>
        <dbReference type="Proteomes" id="UP000075430"/>
    </source>
</evidence>
<evidence type="ECO:0000313" key="1">
    <source>
        <dbReference type="EMBL" id="KXZ22324.1"/>
    </source>
</evidence>
<organism evidence="1 2">
    <name type="scientific">Bacillus nakamurai</name>
    <dbReference type="NCBI Taxonomy" id="1793963"/>
    <lineage>
        <taxon>Bacteria</taxon>
        <taxon>Bacillati</taxon>
        <taxon>Bacillota</taxon>
        <taxon>Bacilli</taxon>
        <taxon>Bacillales</taxon>
        <taxon>Bacillaceae</taxon>
        <taxon>Bacillus</taxon>
    </lineage>
</organism>
<dbReference type="STRING" id="1793963.AXI58_10050"/>
<keyword evidence="2" id="KW-1185">Reference proteome</keyword>
<sequence>MSMIMSAVARSEKIKYREIDFDKVKTVEDVKLLLSKFNFNVHEKDWDKFSHLTKDEVKETVWTNY</sequence>
<name>A0A150FB15_9BACI</name>
<reference evidence="2" key="1">
    <citation type="submission" date="2016-02" db="EMBL/GenBank/DDBJ databases">
        <authorList>
            <person name="Dunlap C."/>
        </authorList>
    </citation>
    <scope>NUCLEOTIDE SEQUENCE [LARGE SCALE GENOMIC DNA]</scope>
    <source>
        <strain evidence="2">NRRL B-41092</strain>
    </source>
</reference>
<accession>A0A150FB15</accession>
<comment type="caution">
    <text evidence="1">The sequence shown here is derived from an EMBL/GenBank/DDBJ whole genome shotgun (WGS) entry which is preliminary data.</text>
</comment>
<protein>
    <submittedName>
        <fullName evidence="1">Uncharacterized protein</fullName>
    </submittedName>
</protein>
<dbReference type="EMBL" id="LSBA01000005">
    <property type="protein sequence ID" value="KXZ22324.1"/>
    <property type="molecule type" value="Genomic_DNA"/>
</dbReference>
<dbReference type="AlphaFoldDB" id="A0A150FB15"/>